<evidence type="ECO:0000259" key="3">
    <source>
        <dbReference type="PROSITE" id="PS51186"/>
    </source>
</evidence>
<dbReference type="PANTHER" id="PTHR43877">
    <property type="entry name" value="AMINOALKYLPHOSPHONATE N-ACETYLTRANSFERASE-RELATED-RELATED"/>
    <property type="match status" value="1"/>
</dbReference>
<dbReference type="PROSITE" id="PS51186">
    <property type="entry name" value="GNAT"/>
    <property type="match status" value="1"/>
</dbReference>
<reference evidence="4 5" key="1">
    <citation type="journal article" date="2020" name="Antonie Van Leeuwenhoek">
        <title>Rhodopirellula heiligendammensis sp. nov., Rhodopirellula pilleata sp. nov., and Rhodopirellula solitaria sp. nov. isolated from natural or artificial marine surfaces in Northern Germany and California, USA, and emended description of the genus Rhodopirellula.</title>
        <authorList>
            <person name="Kallscheuer N."/>
            <person name="Wiegand S."/>
            <person name="Jogler M."/>
            <person name="Boedeker C."/>
            <person name="Peeters S.H."/>
            <person name="Rast P."/>
            <person name="Heuer A."/>
            <person name="Jetten M.S.M."/>
            <person name="Rohde M."/>
            <person name="Jogler C."/>
        </authorList>
    </citation>
    <scope>NUCLEOTIDE SEQUENCE [LARGE SCALE GENOMIC DNA]</scope>
    <source>
        <strain evidence="4 5">Poly21</strain>
    </source>
</reference>
<dbReference type="CDD" id="cd04301">
    <property type="entry name" value="NAT_SF"/>
    <property type="match status" value="1"/>
</dbReference>
<keyword evidence="1" id="KW-0808">Transferase</keyword>
<evidence type="ECO:0000313" key="5">
    <source>
        <dbReference type="Proteomes" id="UP000319908"/>
    </source>
</evidence>
<accession>A0A5C6B0B2</accession>
<dbReference type="EMBL" id="SJPU01000028">
    <property type="protein sequence ID" value="TWU05338.1"/>
    <property type="molecule type" value="Genomic_DNA"/>
</dbReference>
<keyword evidence="2" id="KW-0012">Acyltransferase</keyword>
<evidence type="ECO:0000256" key="2">
    <source>
        <dbReference type="ARBA" id="ARBA00023315"/>
    </source>
</evidence>
<dbReference type="InterPro" id="IPR016181">
    <property type="entry name" value="Acyl_CoA_acyltransferase"/>
</dbReference>
<dbReference type="Pfam" id="PF00583">
    <property type="entry name" value="Acetyltransf_1"/>
    <property type="match status" value="1"/>
</dbReference>
<keyword evidence="5" id="KW-1185">Reference proteome</keyword>
<dbReference type="Gene3D" id="3.40.630.30">
    <property type="match status" value="1"/>
</dbReference>
<organism evidence="4 5">
    <name type="scientific">Allorhodopirellula heiligendammensis</name>
    <dbReference type="NCBI Taxonomy" id="2714739"/>
    <lineage>
        <taxon>Bacteria</taxon>
        <taxon>Pseudomonadati</taxon>
        <taxon>Planctomycetota</taxon>
        <taxon>Planctomycetia</taxon>
        <taxon>Pirellulales</taxon>
        <taxon>Pirellulaceae</taxon>
        <taxon>Allorhodopirellula</taxon>
    </lineage>
</organism>
<gene>
    <name evidence="4" type="ORF">Poly21_57520</name>
</gene>
<dbReference type="Proteomes" id="UP000319908">
    <property type="component" value="Unassembled WGS sequence"/>
</dbReference>
<sequence>MVGELLHEIMRVIDLPAFDFEHDPTARRLSTFIADGIYDGFVAFDGEQAVGFATVYQSHSLYGNGAYGTIPELYVRPEHRSRGIGNQLLTTLIANARERGWSMLEVTTPPLPGFDRTLAFYERSGFAITGGRKLKIQLQPMVGG</sequence>
<dbReference type="SUPFAM" id="SSF55729">
    <property type="entry name" value="Acyl-CoA N-acyltransferases (Nat)"/>
    <property type="match status" value="1"/>
</dbReference>
<dbReference type="InterPro" id="IPR050832">
    <property type="entry name" value="Bact_Acetyltransf"/>
</dbReference>
<feature type="domain" description="N-acetyltransferase" evidence="3">
    <location>
        <begin position="1"/>
        <end position="143"/>
    </location>
</feature>
<dbReference type="InterPro" id="IPR000182">
    <property type="entry name" value="GNAT_dom"/>
</dbReference>
<dbReference type="AlphaFoldDB" id="A0A5C6B0B2"/>
<evidence type="ECO:0000313" key="4">
    <source>
        <dbReference type="EMBL" id="TWU05338.1"/>
    </source>
</evidence>
<name>A0A5C6B0B2_9BACT</name>
<comment type="caution">
    <text evidence="4">The sequence shown here is derived from an EMBL/GenBank/DDBJ whole genome shotgun (WGS) entry which is preliminary data.</text>
</comment>
<proteinExistence type="predicted"/>
<dbReference type="GO" id="GO:0016747">
    <property type="term" value="F:acyltransferase activity, transferring groups other than amino-acyl groups"/>
    <property type="evidence" value="ECO:0007669"/>
    <property type="project" value="InterPro"/>
</dbReference>
<evidence type="ECO:0000256" key="1">
    <source>
        <dbReference type="ARBA" id="ARBA00022679"/>
    </source>
</evidence>
<dbReference type="OrthoDB" id="9792929at2"/>
<protein>
    <submittedName>
        <fullName evidence="4">Acetyltransferase (GNAT) family protein</fullName>
    </submittedName>
</protein>